<organism evidence="2 3">
    <name type="scientific">Pipistrellus kuhlii</name>
    <name type="common">Kuhl's pipistrelle</name>
    <dbReference type="NCBI Taxonomy" id="59472"/>
    <lineage>
        <taxon>Eukaryota</taxon>
        <taxon>Metazoa</taxon>
        <taxon>Chordata</taxon>
        <taxon>Craniata</taxon>
        <taxon>Vertebrata</taxon>
        <taxon>Euteleostomi</taxon>
        <taxon>Mammalia</taxon>
        <taxon>Eutheria</taxon>
        <taxon>Laurasiatheria</taxon>
        <taxon>Chiroptera</taxon>
        <taxon>Yangochiroptera</taxon>
        <taxon>Vespertilionidae</taxon>
        <taxon>Pipistrellus</taxon>
    </lineage>
</organism>
<accession>A0A7J7X073</accession>
<evidence type="ECO:0000256" key="1">
    <source>
        <dbReference type="SAM" id="MobiDB-lite"/>
    </source>
</evidence>
<feature type="region of interest" description="Disordered" evidence="1">
    <location>
        <begin position="42"/>
        <end position="138"/>
    </location>
</feature>
<name>A0A7J7X073_PIPKU</name>
<keyword evidence="3" id="KW-1185">Reference proteome</keyword>
<sequence>MKSKSNTIACLSDESCRKGTTQNNTPAAPELVRTWLKGQPRRTAVSTHWPVCGPNPWPEDRPHPKQKPVFTHRDVPRRVVYDGKEEPRGHRTWETERVVKSTSEATPAPETMRRCGNMAGVLPPRKRKSLPKPVWLSG</sequence>
<feature type="compositionally biased region" description="Basic and acidic residues" evidence="1">
    <location>
        <begin position="71"/>
        <end position="99"/>
    </location>
</feature>
<dbReference type="AlphaFoldDB" id="A0A7J7X073"/>
<comment type="caution">
    <text evidence="2">The sequence shown here is derived from an EMBL/GenBank/DDBJ whole genome shotgun (WGS) entry which is preliminary data.</text>
</comment>
<gene>
    <name evidence="2" type="ORF">mPipKuh1_010723</name>
</gene>
<evidence type="ECO:0000313" key="3">
    <source>
        <dbReference type="Proteomes" id="UP000558488"/>
    </source>
</evidence>
<protein>
    <submittedName>
        <fullName evidence="2">Uncharacterized protein</fullName>
    </submittedName>
</protein>
<dbReference type="EMBL" id="JACAGB010000009">
    <property type="protein sequence ID" value="KAF6342992.1"/>
    <property type="molecule type" value="Genomic_DNA"/>
</dbReference>
<evidence type="ECO:0000313" key="2">
    <source>
        <dbReference type="EMBL" id="KAF6342992.1"/>
    </source>
</evidence>
<dbReference type="Proteomes" id="UP000558488">
    <property type="component" value="Unassembled WGS sequence"/>
</dbReference>
<proteinExistence type="predicted"/>
<reference evidence="2 3" key="1">
    <citation type="journal article" date="2020" name="Nature">
        <title>Six reference-quality genomes reveal evolution of bat adaptations.</title>
        <authorList>
            <person name="Jebb D."/>
            <person name="Huang Z."/>
            <person name="Pippel M."/>
            <person name="Hughes G.M."/>
            <person name="Lavrichenko K."/>
            <person name="Devanna P."/>
            <person name="Winkler S."/>
            <person name="Jermiin L.S."/>
            <person name="Skirmuntt E.C."/>
            <person name="Katzourakis A."/>
            <person name="Burkitt-Gray L."/>
            <person name="Ray D.A."/>
            <person name="Sullivan K.A.M."/>
            <person name="Roscito J.G."/>
            <person name="Kirilenko B.M."/>
            <person name="Davalos L.M."/>
            <person name="Corthals A.P."/>
            <person name="Power M.L."/>
            <person name="Jones G."/>
            <person name="Ransome R.D."/>
            <person name="Dechmann D.K.N."/>
            <person name="Locatelli A.G."/>
            <person name="Puechmaille S.J."/>
            <person name="Fedrigo O."/>
            <person name="Jarvis E.D."/>
            <person name="Hiller M."/>
            <person name="Vernes S.C."/>
            <person name="Myers E.W."/>
            <person name="Teeling E.C."/>
        </authorList>
    </citation>
    <scope>NUCLEOTIDE SEQUENCE [LARGE SCALE GENOMIC DNA]</scope>
    <source>
        <strain evidence="2">MPipKuh1</strain>
        <tissue evidence="2">Flight muscle</tissue>
    </source>
</reference>